<dbReference type="Proteomes" id="UP000622552">
    <property type="component" value="Unassembled WGS sequence"/>
</dbReference>
<protein>
    <submittedName>
        <fullName evidence="2">Ribosomal protein S12 methylthiotransferase accessory factor</fullName>
    </submittedName>
</protein>
<dbReference type="AlphaFoldDB" id="A0A8J7KJS2"/>
<dbReference type="NCBIfam" id="TIGR00702">
    <property type="entry name" value="YcaO-type kinase domain"/>
    <property type="match status" value="1"/>
</dbReference>
<evidence type="ECO:0000259" key="1">
    <source>
        <dbReference type="PROSITE" id="PS51664"/>
    </source>
</evidence>
<proteinExistence type="predicted"/>
<dbReference type="Gene3D" id="3.30.1330.230">
    <property type="match status" value="1"/>
</dbReference>
<sequence>MRPHFGRIGITRVADITGLDRIGIPVYNAIMPRSRDVLSVYSGKGGTPEAARTSAVMEAVERYAAWLPLRPTTVASHDDLVAEGRAVIRPGELSIALRSQYRDDRPIWWVTGRDLVTGADVLVPHGAAVYGRDPGAPPCLRLTHTTGLASGNTLDEAVGHALREVIERDCMTISELVSSRLAARLPDRATQLRARNPHIDAATVPASAKTLLDRFAAAGLRVTLVYLDSDLRVPTIMASCAEDNGPSAAKAHGGFGTDPDPELALLRALTECAQGRAVDIQAMREDLALPDEDVPAHRAATRRAATIDRTGWAWRPAGRVVDFADLPRGPVTDLAGQTRFMLDRLAACGLDRAVAVDLSPPELPVHVARVIVPGLESWSVDRSKIGTRATRAWNEAAR</sequence>
<accession>A0A8J7KJS2</accession>
<feature type="domain" description="YcaO" evidence="1">
    <location>
        <begin position="43"/>
        <end position="398"/>
    </location>
</feature>
<evidence type="ECO:0000313" key="3">
    <source>
        <dbReference type="Proteomes" id="UP000622552"/>
    </source>
</evidence>
<dbReference type="Gene3D" id="3.30.40.250">
    <property type="match status" value="1"/>
</dbReference>
<organism evidence="2 3">
    <name type="scientific">Longispora fulva</name>
    <dbReference type="NCBI Taxonomy" id="619741"/>
    <lineage>
        <taxon>Bacteria</taxon>
        <taxon>Bacillati</taxon>
        <taxon>Actinomycetota</taxon>
        <taxon>Actinomycetes</taxon>
        <taxon>Micromonosporales</taxon>
        <taxon>Micromonosporaceae</taxon>
        <taxon>Longispora</taxon>
    </lineage>
</organism>
<dbReference type="Gene3D" id="3.30.160.660">
    <property type="match status" value="1"/>
</dbReference>
<name>A0A8J7KJS2_9ACTN</name>
<dbReference type="PANTHER" id="PTHR37809:SF1">
    <property type="entry name" value="RIBOSOMAL PROTEIN S12 METHYLTHIOTRANSFERASE ACCESSORY FACTOR YCAO"/>
    <property type="match status" value="1"/>
</dbReference>
<comment type="caution">
    <text evidence="2">The sequence shown here is derived from an EMBL/GenBank/DDBJ whole genome shotgun (WGS) entry which is preliminary data.</text>
</comment>
<dbReference type="EMBL" id="JADOUF010000001">
    <property type="protein sequence ID" value="MBG6135786.1"/>
    <property type="molecule type" value="Genomic_DNA"/>
</dbReference>
<reference evidence="2" key="1">
    <citation type="submission" date="2020-11" db="EMBL/GenBank/DDBJ databases">
        <title>Sequencing the genomes of 1000 actinobacteria strains.</title>
        <authorList>
            <person name="Klenk H.-P."/>
        </authorList>
    </citation>
    <scope>NUCLEOTIDE SEQUENCE</scope>
    <source>
        <strain evidence="2">DSM 45356</strain>
    </source>
</reference>
<keyword evidence="2" id="KW-0689">Ribosomal protein</keyword>
<gene>
    <name evidence="2" type="ORF">IW245_001980</name>
</gene>
<keyword evidence="2" id="KW-0687">Ribonucleoprotein</keyword>
<dbReference type="Pfam" id="PF02624">
    <property type="entry name" value="YcaO"/>
    <property type="match status" value="1"/>
</dbReference>
<evidence type="ECO:0000313" key="2">
    <source>
        <dbReference type="EMBL" id="MBG6135786.1"/>
    </source>
</evidence>
<dbReference type="InterPro" id="IPR003776">
    <property type="entry name" value="YcaO-like_dom"/>
</dbReference>
<dbReference type="PANTHER" id="PTHR37809">
    <property type="entry name" value="RIBOSOMAL PROTEIN S12 METHYLTHIOTRANSFERASE ACCESSORY FACTOR YCAO"/>
    <property type="match status" value="1"/>
</dbReference>
<dbReference type="GO" id="GO:0005840">
    <property type="term" value="C:ribosome"/>
    <property type="evidence" value="ECO:0007669"/>
    <property type="project" value="UniProtKB-KW"/>
</dbReference>
<keyword evidence="3" id="KW-1185">Reference proteome</keyword>
<dbReference type="PROSITE" id="PS51664">
    <property type="entry name" value="YCAO"/>
    <property type="match status" value="1"/>
</dbReference>